<reference evidence="2 3" key="1">
    <citation type="submission" date="2020-05" db="EMBL/GenBank/DDBJ databases">
        <authorList>
            <person name="Casaregola S."/>
            <person name="Devillers H."/>
            <person name="Grondin C."/>
        </authorList>
    </citation>
    <scope>NUCLEOTIDE SEQUENCE [LARGE SCALE GENOMIC DNA]</scope>
    <source>
        <strain evidence="2 3">CLIB 1767</strain>
    </source>
</reference>
<dbReference type="AlphaFoldDB" id="A0A8H2VG83"/>
<feature type="compositionally biased region" description="Low complexity" evidence="1">
    <location>
        <begin position="147"/>
        <end position="170"/>
    </location>
</feature>
<feature type="region of interest" description="Disordered" evidence="1">
    <location>
        <begin position="63"/>
        <end position="134"/>
    </location>
</feature>
<organism evidence="2 3">
    <name type="scientific">Maudiozyma barnettii</name>
    <dbReference type="NCBI Taxonomy" id="61262"/>
    <lineage>
        <taxon>Eukaryota</taxon>
        <taxon>Fungi</taxon>
        <taxon>Dikarya</taxon>
        <taxon>Ascomycota</taxon>
        <taxon>Saccharomycotina</taxon>
        <taxon>Saccharomycetes</taxon>
        <taxon>Saccharomycetales</taxon>
        <taxon>Saccharomycetaceae</taxon>
        <taxon>Maudiozyma</taxon>
    </lineage>
</organism>
<evidence type="ECO:0000313" key="2">
    <source>
        <dbReference type="EMBL" id="CAB4255056.1"/>
    </source>
</evidence>
<sequence length="494" mass="54839">MTESVSARFISKVENIIDPVEKPKGKEIRNMLNKDPLNEQTKLTTISNTPLQNNTENEIINDPMTNFSSNNFNNDNILRPRSSLSTVSNPVESTRKRHISDLLSPRPESSSDTSKSGPQQSMRASISYQPSCSSASECSSYTSSCYSSSRSSTSSSVGSSSTSSRITSASMQVPPVLNNNTKSLKRRKIPPPLNISPTSKHTHTQKKHRHNDKFVKPIPSSAVSSRFQSQAKVVQPRSAPADVTTFQKAQKLAKPRVVYLGKETQTPNKIQSHGPISSASLQVPLQGWYPQSNRLRNTIRYPIATSNTPISAVSPQFNYYSMYPMSPWGTLSNLGITGPQGAYPYTYSPSITAYNMSTTNNNSNVNPAAYQNTTPPPFKGKKRKFSKNNNNIQTQSNKSKLYETTTVTNQTTTLRDVSQNEHNSENTALMQQNNDIMTGEIRLMSDIFSFEFPKNSIPTKSGIKNISSNNINNLPKQLFMNICGRIWDESQLLQ</sequence>
<feature type="compositionally biased region" description="Polar residues" evidence="1">
    <location>
        <begin position="107"/>
        <end position="130"/>
    </location>
</feature>
<dbReference type="GeneID" id="64858085"/>
<protein>
    <submittedName>
        <fullName evidence="2">Similar to Saccharomyces cerevisiae YDR480W DIG2 MAP kinase- responsive inhibitor of the Ste12p transcription factor</fullName>
    </submittedName>
</protein>
<dbReference type="RefSeq" id="XP_041406900.1">
    <property type="nucleotide sequence ID" value="XM_041550966.1"/>
</dbReference>
<feature type="compositionally biased region" description="Polar residues" evidence="1">
    <location>
        <begin position="82"/>
        <end position="92"/>
    </location>
</feature>
<accession>A0A8H2VG83</accession>
<evidence type="ECO:0000256" key="1">
    <source>
        <dbReference type="SAM" id="MobiDB-lite"/>
    </source>
</evidence>
<dbReference type="Proteomes" id="UP000644660">
    <property type="component" value="Unassembled WGS sequence"/>
</dbReference>
<comment type="caution">
    <text evidence="2">The sequence shown here is derived from an EMBL/GenBank/DDBJ whole genome shotgun (WGS) entry which is preliminary data.</text>
</comment>
<keyword evidence="3" id="KW-1185">Reference proteome</keyword>
<evidence type="ECO:0000313" key="3">
    <source>
        <dbReference type="Proteomes" id="UP000644660"/>
    </source>
</evidence>
<feature type="compositionally biased region" description="Basic residues" evidence="1">
    <location>
        <begin position="200"/>
        <end position="210"/>
    </location>
</feature>
<feature type="region of interest" description="Disordered" evidence="1">
    <location>
        <begin position="147"/>
        <end position="210"/>
    </location>
</feature>
<dbReference type="EMBL" id="CAEFZW010000005">
    <property type="protein sequence ID" value="CAB4255056.1"/>
    <property type="molecule type" value="Genomic_DNA"/>
</dbReference>
<dbReference type="OrthoDB" id="4069237at2759"/>
<gene>
    <name evidence="2" type="ORF">KABA2_05S07370</name>
</gene>
<feature type="compositionally biased region" description="Low complexity" evidence="1">
    <location>
        <begin position="66"/>
        <end position="76"/>
    </location>
</feature>
<name>A0A8H2VG83_9SACH</name>
<proteinExistence type="predicted"/>